<organism evidence="1">
    <name type="scientific">marine metagenome</name>
    <dbReference type="NCBI Taxonomy" id="408172"/>
    <lineage>
        <taxon>unclassified sequences</taxon>
        <taxon>metagenomes</taxon>
        <taxon>ecological metagenomes</taxon>
    </lineage>
</organism>
<accession>A0A382S4D2</accession>
<reference evidence="1" key="1">
    <citation type="submission" date="2018-05" db="EMBL/GenBank/DDBJ databases">
        <authorList>
            <person name="Lanie J.A."/>
            <person name="Ng W.-L."/>
            <person name="Kazmierczak K.M."/>
            <person name="Andrzejewski T.M."/>
            <person name="Davidsen T.M."/>
            <person name="Wayne K.J."/>
            <person name="Tettelin H."/>
            <person name="Glass J.I."/>
            <person name="Rusch D."/>
            <person name="Podicherti R."/>
            <person name="Tsui H.-C.T."/>
            <person name="Winkler M.E."/>
        </authorList>
    </citation>
    <scope>NUCLEOTIDE SEQUENCE</scope>
</reference>
<evidence type="ECO:0000313" key="1">
    <source>
        <dbReference type="EMBL" id="SVD03741.1"/>
    </source>
</evidence>
<proteinExistence type="predicted"/>
<protein>
    <recommendedName>
        <fullName evidence="2">ArnR1-like winged helix-turn-helix domain-containing protein</fullName>
    </recommendedName>
</protein>
<dbReference type="AlphaFoldDB" id="A0A382S4D2"/>
<sequence length="74" mass="8262">MSLDETRNGILKCLENKGSTAPMKVLHGYSKLIHQVAHREFSEVMEGLVNDKLVIFNDDTFILTAEGSKLVKSL</sequence>
<name>A0A382S4D2_9ZZZZ</name>
<dbReference type="EMBL" id="UINC01125719">
    <property type="protein sequence ID" value="SVD03741.1"/>
    <property type="molecule type" value="Genomic_DNA"/>
</dbReference>
<gene>
    <name evidence="1" type="ORF">METZ01_LOCUS356595</name>
</gene>
<evidence type="ECO:0008006" key="2">
    <source>
        <dbReference type="Google" id="ProtNLM"/>
    </source>
</evidence>